<reference evidence="1" key="1">
    <citation type="submission" date="2020-05" db="EMBL/GenBank/DDBJ databases">
        <title>Large-scale comparative analyses of tick genomes elucidate their genetic diversity and vector capacities.</title>
        <authorList>
            <person name="Jia N."/>
            <person name="Wang J."/>
            <person name="Shi W."/>
            <person name="Du L."/>
            <person name="Sun Y."/>
            <person name="Zhan W."/>
            <person name="Jiang J."/>
            <person name="Wang Q."/>
            <person name="Zhang B."/>
            <person name="Ji P."/>
            <person name="Sakyi L.B."/>
            <person name="Cui X."/>
            <person name="Yuan T."/>
            <person name="Jiang B."/>
            <person name="Yang W."/>
            <person name="Lam T.T.-Y."/>
            <person name="Chang Q."/>
            <person name="Ding S."/>
            <person name="Wang X."/>
            <person name="Zhu J."/>
            <person name="Ruan X."/>
            <person name="Zhao L."/>
            <person name="Wei J."/>
            <person name="Que T."/>
            <person name="Du C."/>
            <person name="Cheng J."/>
            <person name="Dai P."/>
            <person name="Han X."/>
            <person name="Huang E."/>
            <person name="Gao Y."/>
            <person name="Liu J."/>
            <person name="Shao H."/>
            <person name="Ye R."/>
            <person name="Li L."/>
            <person name="Wei W."/>
            <person name="Wang X."/>
            <person name="Wang C."/>
            <person name="Yang T."/>
            <person name="Huo Q."/>
            <person name="Li W."/>
            <person name="Guo W."/>
            <person name="Chen H."/>
            <person name="Zhou L."/>
            <person name="Ni X."/>
            <person name="Tian J."/>
            <person name="Zhou Y."/>
            <person name="Sheng Y."/>
            <person name="Liu T."/>
            <person name="Pan Y."/>
            <person name="Xia L."/>
            <person name="Li J."/>
            <person name="Zhao F."/>
            <person name="Cao W."/>
        </authorList>
    </citation>
    <scope>NUCLEOTIDE SEQUENCE</scope>
    <source>
        <strain evidence="1">Hyas-2018</strain>
    </source>
</reference>
<organism evidence="1 2">
    <name type="scientific">Hyalomma asiaticum</name>
    <name type="common">Tick</name>
    <dbReference type="NCBI Taxonomy" id="266040"/>
    <lineage>
        <taxon>Eukaryota</taxon>
        <taxon>Metazoa</taxon>
        <taxon>Ecdysozoa</taxon>
        <taxon>Arthropoda</taxon>
        <taxon>Chelicerata</taxon>
        <taxon>Arachnida</taxon>
        <taxon>Acari</taxon>
        <taxon>Parasitiformes</taxon>
        <taxon>Ixodida</taxon>
        <taxon>Ixodoidea</taxon>
        <taxon>Ixodidae</taxon>
        <taxon>Hyalomminae</taxon>
        <taxon>Hyalomma</taxon>
    </lineage>
</organism>
<accession>A0ACB7TEN1</accession>
<comment type="caution">
    <text evidence="1">The sequence shown here is derived from an EMBL/GenBank/DDBJ whole genome shotgun (WGS) entry which is preliminary data.</text>
</comment>
<gene>
    <name evidence="1" type="ORF">HPB50_007747</name>
</gene>
<protein>
    <submittedName>
        <fullName evidence="1">Uncharacterized protein</fullName>
    </submittedName>
</protein>
<dbReference type="EMBL" id="CM023481">
    <property type="protein sequence ID" value="KAH6945285.1"/>
    <property type="molecule type" value="Genomic_DNA"/>
</dbReference>
<proteinExistence type="predicted"/>
<sequence length="91" mass="9847">MRATPTHRDTLTENDARRAQSTWPGRVLLRRACRFAPQTWRKCPEERAHAADSGRSATTAIDEAPAPVDGALHSAATSATGPDGRARGRVK</sequence>
<dbReference type="Proteomes" id="UP000821845">
    <property type="component" value="Chromosome 1"/>
</dbReference>
<name>A0ACB7TEN1_HYAAI</name>
<keyword evidence="2" id="KW-1185">Reference proteome</keyword>
<evidence type="ECO:0000313" key="1">
    <source>
        <dbReference type="EMBL" id="KAH6945285.1"/>
    </source>
</evidence>
<evidence type="ECO:0000313" key="2">
    <source>
        <dbReference type="Proteomes" id="UP000821845"/>
    </source>
</evidence>